<keyword evidence="1" id="KW-0472">Membrane</keyword>
<feature type="non-terminal residue" evidence="2">
    <location>
        <position position="111"/>
    </location>
</feature>
<reference evidence="2" key="1">
    <citation type="submission" date="2018-06" db="EMBL/GenBank/DDBJ databases">
        <authorList>
            <person name="Zhirakovskaya E."/>
        </authorList>
    </citation>
    <scope>NUCLEOTIDE SEQUENCE</scope>
</reference>
<sequence>MGIGCGVGYAWLMYNYNSYQLTNSFTVCIIKNVTGIPCPSCGSTRAVESLINGNLVESILWNPIGLLLVTMLVIIPIWILLDLFRKKDSLYQFYHSVEIILKQKKYAIPAI</sequence>
<keyword evidence="1" id="KW-0812">Transmembrane</keyword>
<dbReference type="InterPro" id="IPR021215">
    <property type="entry name" value="DUF2752"/>
</dbReference>
<dbReference type="Pfam" id="PF10825">
    <property type="entry name" value="DUF2752"/>
    <property type="match status" value="1"/>
</dbReference>
<evidence type="ECO:0000256" key="1">
    <source>
        <dbReference type="SAM" id="Phobius"/>
    </source>
</evidence>
<organism evidence="2">
    <name type="scientific">hydrothermal vent metagenome</name>
    <dbReference type="NCBI Taxonomy" id="652676"/>
    <lineage>
        <taxon>unclassified sequences</taxon>
        <taxon>metagenomes</taxon>
        <taxon>ecological metagenomes</taxon>
    </lineage>
</organism>
<evidence type="ECO:0000313" key="2">
    <source>
        <dbReference type="EMBL" id="VAW28130.1"/>
    </source>
</evidence>
<protein>
    <recommendedName>
        <fullName evidence="3">DUF2752 domain-containing protein</fullName>
    </recommendedName>
</protein>
<dbReference type="AlphaFoldDB" id="A0A3B0UG74"/>
<feature type="transmembrane region" description="Helical" evidence="1">
    <location>
        <begin position="59"/>
        <end position="81"/>
    </location>
</feature>
<proteinExistence type="predicted"/>
<evidence type="ECO:0008006" key="3">
    <source>
        <dbReference type="Google" id="ProtNLM"/>
    </source>
</evidence>
<keyword evidence="1" id="KW-1133">Transmembrane helix</keyword>
<name>A0A3B0UG74_9ZZZZ</name>
<accession>A0A3B0UG74</accession>
<dbReference type="EMBL" id="UOES01000353">
    <property type="protein sequence ID" value="VAW28130.1"/>
    <property type="molecule type" value="Genomic_DNA"/>
</dbReference>
<gene>
    <name evidence="2" type="ORF">MNBD_BACTEROID06-1434</name>
</gene>